<protein>
    <submittedName>
        <fullName evidence="2">Uncharacterized protein</fullName>
    </submittedName>
</protein>
<keyword evidence="3" id="KW-1185">Reference proteome</keyword>
<dbReference type="VEuPathDB" id="FungiDB:AMAG_19989"/>
<feature type="compositionally biased region" description="Pro residues" evidence="1">
    <location>
        <begin position="1"/>
        <end position="18"/>
    </location>
</feature>
<reference evidence="2 3" key="1">
    <citation type="submission" date="2009-11" db="EMBL/GenBank/DDBJ databases">
        <title>Annotation of Allomyces macrogynus ATCC 38327.</title>
        <authorList>
            <consortium name="The Broad Institute Genome Sequencing Platform"/>
            <person name="Russ C."/>
            <person name="Cuomo C."/>
            <person name="Burger G."/>
            <person name="Gray M.W."/>
            <person name="Holland P.W.H."/>
            <person name="King N."/>
            <person name="Lang F.B.F."/>
            <person name="Roger A.J."/>
            <person name="Ruiz-Trillo I."/>
            <person name="Young S.K."/>
            <person name="Zeng Q."/>
            <person name="Gargeya S."/>
            <person name="Fitzgerald M."/>
            <person name="Haas B."/>
            <person name="Abouelleil A."/>
            <person name="Alvarado L."/>
            <person name="Arachchi H.M."/>
            <person name="Berlin A."/>
            <person name="Chapman S.B."/>
            <person name="Gearin G."/>
            <person name="Goldberg J."/>
            <person name="Griggs A."/>
            <person name="Gujja S."/>
            <person name="Hansen M."/>
            <person name="Heiman D."/>
            <person name="Howarth C."/>
            <person name="Larimer J."/>
            <person name="Lui A."/>
            <person name="MacDonald P.J.P."/>
            <person name="McCowen C."/>
            <person name="Montmayeur A."/>
            <person name="Murphy C."/>
            <person name="Neiman D."/>
            <person name="Pearson M."/>
            <person name="Priest M."/>
            <person name="Roberts A."/>
            <person name="Saif S."/>
            <person name="Shea T."/>
            <person name="Sisk P."/>
            <person name="Stolte C."/>
            <person name="Sykes S."/>
            <person name="Wortman J."/>
            <person name="Nusbaum C."/>
            <person name="Birren B."/>
        </authorList>
    </citation>
    <scope>NUCLEOTIDE SEQUENCE [LARGE SCALE GENOMIC DNA]</scope>
    <source>
        <strain evidence="2 3">ATCC 38327</strain>
    </source>
</reference>
<gene>
    <name evidence="2" type="ORF">AMAG_19989</name>
</gene>
<feature type="region of interest" description="Disordered" evidence="1">
    <location>
        <begin position="66"/>
        <end position="88"/>
    </location>
</feature>
<proteinExistence type="predicted"/>
<feature type="region of interest" description="Disordered" evidence="1">
    <location>
        <begin position="1"/>
        <end position="35"/>
    </location>
</feature>
<evidence type="ECO:0000313" key="2">
    <source>
        <dbReference type="EMBL" id="KNE69530.1"/>
    </source>
</evidence>
<sequence>MPPPPHLPPMLAGPPAYPTLPRRRDASVSPPLRRRNAMYVARDRDVPPPHPLPVESVHLPLRSLSTRATPVPGSTIIPHGSSRRLGPVASAATGVRAVLGAGIGSATPTPTPPTPRGN</sequence>
<reference evidence="3" key="2">
    <citation type="submission" date="2009-11" db="EMBL/GenBank/DDBJ databases">
        <title>The Genome Sequence of Allomyces macrogynus strain ATCC 38327.</title>
        <authorList>
            <consortium name="The Broad Institute Genome Sequencing Platform"/>
            <person name="Russ C."/>
            <person name="Cuomo C."/>
            <person name="Shea T."/>
            <person name="Young S.K."/>
            <person name="Zeng Q."/>
            <person name="Koehrsen M."/>
            <person name="Haas B."/>
            <person name="Borodovsky M."/>
            <person name="Guigo R."/>
            <person name="Alvarado L."/>
            <person name="Berlin A."/>
            <person name="Borenstein D."/>
            <person name="Chen Z."/>
            <person name="Engels R."/>
            <person name="Freedman E."/>
            <person name="Gellesch M."/>
            <person name="Goldberg J."/>
            <person name="Griggs A."/>
            <person name="Gujja S."/>
            <person name="Heiman D."/>
            <person name="Hepburn T."/>
            <person name="Howarth C."/>
            <person name="Jen D."/>
            <person name="Larson L."/>
            <person name="Lewis B."/>
            <person name="Mehta T."/>
            <person name="Park D."/>
            <person name="Pearson M."/>
            <person name="Roberts A."/>
            <person name="Saif S."/>
            <person name="Shenoy N."/>
            <person name="Sisk P."/>
            <person name="Stolte C."/>
            <person name="Sykes S."/>
            <person name="Walk T."/>
            <person name="White J."/>
            <person name="Yandava C."/>
            <person name="Burger G."/>
            <person name="Gray M.W."/>
            <person name="Holland P.W.H."/>
            <person name="King N."/>
            <person name="Lang F.B.F."/>
            <person name="Roger A.J."/>
            <person name="Ruiz-Trillo I."/>
            <person name="Lander E."/>
            <person name="Nusbaum C."/>
        </authorList>
    </citation>
    <scope>NUCLEOTIDE SEQUENCE [LARGE SCALE GENOMIC DNA]</scope>
    <source>
        <strain evidence="3">ATCC 38327</strain>
    </source>
</reference>
<name>A0A0L0T495_ALLM3</name>
<dbReference type="EMBL" id="GG745361">
    <property type="protein sequence ID" value="KNE69530.1"/>
    <property type="molecule type" value="Genomic_DNA"/>
</dbReference>
<dbReference type="Proteomes" id="UP000054350">
    <property type="component" value="Unassembled WGS sequence"/>
</dbReference>
<dbReference type="AlphaFoldDB" id="A0A0L0T495"/>
<organism evidence="2 3">
    <name type="scientific">Allomyces macrogynus (strain ATCC 38327)</name>
    <name type="common">Allomyces javanicus var. macrogynus</name>
    <dbReference type="NCBI Taxonomy" id="578462"/>
    <lineage>
        <taxon>Eukaryota</taxon>
        <taxon>Fungi</taxon>
        <taxon>Fungi incertae sedis</taxon>
        <taxon>Blastocladiomycota</taxon>
        <taxon>Blastocladiomycetes</taxon>
        <taxon>Blastocladiales</taxon>
        <taxon>Blastocladiaceae</taxon>
        <taxon>Allomyces</taxon>
    </lineage>
</organism>
<evidence type="ECO:0000313" key="3">
    <source>
        <dbReference type="Proteomes" id="UP000054350"/>
    </source>
</evidence>
<evidence type="ECO:0000256" key="1">
    <source>
        <dbReference type="SAM" id="MobiDB-lite"/>
    </source>
</evidence>
<accession>A0A0L0T495</accession>